<name>A0A811UIS4_CERCA</name>
<organism evidence="1 2">
    <name type="scientific">Ceratitis capitata</name>
    <name type="common">Mediterranean fruit fly</name>
    <name type="synonym">Tephritis capitata</name>
    <dbReference type="NCBI Taxonomy" id="7213"/>
    <lineage>
        <taxon>Eukaryota</taxon>
        <taxon>Metazoa</taxon>
        <taxon>Ecdysozoa</taxon>
        <taxon>Arthropoda</taxon>
        <taxon>Hexapoda</taxon>
        <taxon>Insecta</taxon>
        <taxon>Pterygota</taxon>
        <taxon>Neoptera</taxon>
        <taxon>Endopterygota</taxon>
        <taxon>Diptera</taxon>
        <taxon>Brachycera</taxon>
        <taxon>Muscomorpha</taxon>
        <taxon>Tephritoidea</taxon>
        <taxon>Tephritidae</taxon>
        <taxon>Ceratitis</taxon>
        <taxon>Ceratitis</taxon>
    </lineage>
</organism>
<dbReference type="Proteomes" id="UP000606786">
    <property type="component" value="Unassembled WGS sequence"/>
</dbReference>
<proteinExistence type="predicted"/>
<dbReference type="AlphaFoldDB" id="A0A811UIS4"/>
<reference evidence="1" key="1">
    <citation type="submission" date="2020-11" db="EMBL/GenBank/DDBJ databases">
        <authorList>
            <person name="Whitehead M."/>
        </authorList>
    </citation>
    <scope>NUCLEOTIDE SEQUENCE</scope>
    <source>
        <strain evidence="1">EGII</strain>
    </source>
</reference>
<comment type="caution">
    <text evidence="1">The sequence shown here is derived from an EMBL/GenBank/DDBJ whole genome shotgun (WGS) entry which is preliminary data.</text>
</comment>
<accession>A0A811UIS4</accession>
<gene>
    <name evidence="1" type="ORF">CCAP1982_LOCUS7647</name>
</gene>
<evidence type="ECO:0000313" key="1">
    <source>
        <dbReference type="EMBL" id="CAD6999102.1"/>
    </source>
</evidence>
<sequence length="84" mass="9344">MQRSFISSNLLSYPCGCCSICGPLANIPSTLIQITLKLLPFQGKSSGFKGFRIAECSDLLHQLQLYSVNNIVNFDYPFQNLVPE</sequence>
<evidence type="ECO:0000313" key="2">
    <source>
        <dbReference type="Proteomes" id="UP000606786"/>
    </source>
</evidence>
<protein>
    <submittedName>
        <fullName evidence="1">(Mediterranean fruit fly) hypothetical protein</fullName>
    </submittedName>
</protein>
<dbReference type="EMBL" id="CAJHJT010000012">
    <property type="protein sequence ID" value="CAD6999102.1"/>
    <property type="molecule type" value="Genomic_DNA"/>
</dbReference>
<keyword evidence="2" id="KW-1185">Reference proteome</keyword>